<dbReference type="Proteomes" id="UP001231189">
    <property type="component" value="Unassembled WGS sequence"/>
</dbReference>
<organism evidence="2 3">
    <name type="scientific">Lolium multiflorum</name>
    <name type="common">Italian ryegrass</name>
    <name type="synonym">Lolium perenne subsp. multiflorum</name>
    <dbReference type="NCBI Taxonomy" id="4521"/>
    <lineage>
        <taxon>Eukaryota</taxon>
        <taxon>Viridiplantae</taxon>
        <taxon>Streptophyta</taxon>
        <taxon>Embryophyta</taxon>
        <taxon>Tracheophyta</taxon>
        <taxon>Spermatophyta</taxon>
        <taxon>Magnoliopsida</taxon>
        <taxon>Liliopsida</taxon>
        <taxon>Poales</taxon>
        <taxon>Poaceae</taxon>
        <taxon>BOP clade</taxon>
        <taxon>Pooideae</taxon>
        <taxon>Poodae</taxon>
        <taxon>Poeae</taxon>
        <taxon>Poeae Chloroplast Group 2 (Poeae type)</taxon>
        <taxon>Loliodinae</taxon>
        <taxon>Loliinae</taxon>
        <taxon>Lolium</taxon>
    </lineage>
</organism>
<gene>
    <name evidence="2" type="ORF">QYE76_057899</name>
</gene>
<comment type="caution">
    <text evidence="2">The sequence shown here is derived from an EMBL/GenBank/DDBJ whole genome shotgun (WGS) entry which is preliminary data.</text>
</comment>
<name>A0AAD8T5B9_LOLMU</name>
<protein>
    <submittedName>
        <fullName evidence="2">Uncharacterized protein</fullName>
    </submittedName>
</protein>
<feature type="compositionally biased region" description="Polar residues" evidence="1">
    <location>
        <begin position="130"/>
        <end position="141"/>
    </location>
</feature>
<proteinExistence type="predicted"/>
<dbReference type="AlphaFoldDB" id="A0AAD8T5B9"/>
<feature type="region of interest" description="Disordered" evidence="1">
    <location>
        <begin position="113"/>
        <end position="172"/>
    </location>
</feature>
<accession>A0AAD8T5B9</accession>
<dbReference type="EMBL" id="JAUUTY010000003">
    <property type="protein sequence ID" value="KAK1669740.1"/>
    <property type="molecule type" value="Genomic_DNA"/>
</dbReference>
<evidence type="ECO:0000313" key="2">
    <source>
        <dbReference type="EMBL" id="KAK1669740.1"/>
    </source>
</evidence>
<evidence type="ECO:0000313" key="3">
    <source>
        <dbReference type="Proteomes" id="UP001231189"/>
    </source>
</evidence>
<keyword evidence="3" id="KW-1185">Reference proteome</keyword>
<reference evidence="2" key="1">
    <citation type="submission" date="2023-07" db="EMBL/GenBank/DDBJ databases">
        <title>A chromosome-level genome assembly of Lolium multiflorum.</title>
        <authorList>
            <person name="Chen Y."/>
            <person name="Copetti D."/>
            <person name="Kolliker R."/>
            <person name="Studer B."/>
        </authorList>
    </citation>
    <scope>NUCLEOTIDE SEQUENCE</scope>
    <source>
        <strain evidence="2">02402/16</strain>
        <tissue evidence="2">Leaf</tissue>
    </source>
</reference>
<sequence length="286" mass="32209">MKYTATVLLCHDMTRRRKSIMILEMSFPKPGGMCYHQNLTESEETKQGIIHTFLTRYRSGGTPLQFASARDQEICHNLQQGINTFTAELDRLNEQNRVCVELHNQSVTLMNDDDANTTIKGEGSSGAGGSNVSPVTTTTVAPQVRPSEAKFGPVSRPSQQKEENKAHIGSQLENEHSLTLECDRLHRVLASEKEISFHLAQCVDMLKQQNAYWVELNNKSVTWMDTGSNLIKYLMEQKLKLKLKRQISRVLMRGQTAVLNAIIKEKEDLRAQLATYISASTKSVPE</sequence>
<evidence type="ECO:0000256" key="1">
    <source>
        <dbReference type="SAM" id="MobiDB-lite"/>
    </source>
</evidence>